<feature type="region of interest" description="Disordered" evidence="7">
    <location>
        <begin position="91"/>
        <end position="133"/>
    </location>
</feature>
<evidence type="ECO:0000256" key="7">
    <source>
        <dbReference type="SAM" id="MobiDB-lite"/>
    </source>
</evidence>
<feature type="region of interest" description="Disordered" evidence="7">
    <location>
        <begin position="1393"/>
        <end position="1570"/>
    </location>
</feature>
<keyword evidence="3" id="KW-0158">Chromosome</keyword>
<evidence type="ECO:0000256" key="3">
    <source>
        <dbReference type="ARBA" id="ARBA00022454"/>
    </source>
</evidence>
<dbReference type="GO" id="GO:0005634">
    <property type="term" value="C:nucleus"/>
    <property type="evidence" value="ECO:0007669"/>
    <property type="project" value="UniProtKB-SubCell"/>
</dbReference>
<dbReference type="EMBL" id="ML976065">
    <property type="protein sequence ID" value="KAF1940304.1"/>
    <property type="molecule type" value="Genomic_DNA"/>
</dbReference>
<keyword evidence="10" id="KW-1185">Reference proteome</keyword>
<dbReference type="SUPFAM" id="SSF48371">
    <property type="entry name" value="ARM repeat"/>
    <property type="match status" value="1"/>
</dbReference>
<gene>
    <name evidence="9" type="ORF">EJ02DRAFT_513228</name>
</gene>
<evidence type="ECO:0000256" key="5">
    <source>
        <dbReference type="ARBA" id="ARBA00023242"/>
    </source>
</evidence>
<name>A0A6A5SKZ6_9PLEO</name>
<keyword evidence="4" id="KW-0779">Telomere</keyword>
<organism evidence="9 10">
    <name type="scientific">Clathrospora elynae</name>
    <dbReference type="NCBI Taxonomy" id="706981"/>
    <lineage>
        <taxon>Eukaryota</taxon>
        <taxon>Fungi</taxon>
        <taxon>Dikarya</taxon>
        <taxon>Ascomycota</taxon>
        <taxon>Pezizomycotina</taxon>
        <taxon>Dothideomycetes</taxon>
        <taxon>Pleosporomycetidae</taxon>
        <taxon>Pleosporales</taxon>
        <taxon>Diademaceae</taxon>
        <taxon>Clathrospora</taxon>
    </lineage>
</organism>
<evidence type="ECO:0000256" key="4">
    <source>
        <dbReference type="ARBA" id="ARBA00022895"/>
    </source>
</evidence>
<dbReference type="GO" id="GO:0000723">
    <property type="term" value="P:telomere maintenance"/>
    <property type="evidence" value="ECO:0007669"/>
    <property type="project" value="TreeGrafter"/>
</dbReference>
<protein>
    <recommendedName>
        <fullName evidence="8">Telomere-associated protein Rif1 N-terminal domain-containing protein</fullName>
    </recommendedName>
</protein>
<feature type="region of interest" description="Disordered" evidence="7">
    <location>
        <begin position="1295"/>
        <end position="1314"/>
    </location>
</feature>
<accession>A0A6A5SKZ6</accession>
<feature type="region of interest" description="Disordered" evidence="7">
    <location>
        <begin position="1"/>
        <end position="69"/>
    </location>
</feature>
<dbReference type="GO" id="GO:0140445">
    <property type="term" value="C:chromosome, telomeric repeat region"/>
    <property type="evidence" value="ECO:0007669"/>
    <property type="project" value="TreeGrafter"/>
</dbReference>
<feature type="compositionally biased region" description="Polar residues" evidence="7">
    <location>
        <begin position="46"/>
        <end position="57"/>
    </location>
</feature>
<dbReference type="InterPro" id="IPR022031">
    <property type="entry name" value="Rif1_N"/>
</dbReference>
<feature type="compositionally biased region" description="Basic and acidic residues" evidence="7">
    <location>
        <begin position="1393"/>
        <end position="1403"/>
    </location>
</feature>
<evidence type="ECO:0000313" key="9">
    <source>
        <dbReference type="EMBL" id="KAF1940304.1"/>
    </source>
</evidence>
<feature type="compositionally biased region" description="Polar residues" evidence="7">
    <location>
        <begin position="91"/>
        <end position="101"/>
    </location>
</feature>
<reference evidence="9" key="1">
    <citation type="journal article" date="2020" name="Stud. Mycol.">
        <title>101 Dothideomycetes genomes: a test case for predicting lifestyles and emergence of pathogens.</title>
        <authorList>
            <person name="Haridas S."/>
            <person name="Albert R."/>
            <person name="Binder M."/>
            <person name="Bloem J."/>
            <person name="Labutti K."/>
            <person name="Salamov A."/>
            <person name="Andreopoulos B."/>
            <person name="Baker S."/>
            <person name="Barry K."/>
            <person name="Bills G."/>
            <person name="Bluhm B."/>
            <person name="Cannon C."/>
            <person name="Castanera R."/>
            <person name="Culley D."/>
            <person name="Daum C."/>
            <person name="Ezra D."/>
            <person name="Gonzalez J."/>
            <person name="Henrissat B."/>
            <person name="Kuo A."/>
            <person name="Liang C."/>
            <person name="Lipzen A."/>
            <person name="Lutzoni F."/>
            <person name="Magnuson J."/>
            <person name="Mondo S."/>
            <person name="Nolan M."/>
            <person name="Ohm R."/>
            <person name="Pangilinan J."/>
            <person name="Park H.-J."/>
            <person name="Ramirez L."/>
            <person name="Alfaro M."/>
            <person name="Sun H."/>
            <person name="Tritt A."/>
            <person name="Yoshinaga Y."/>
            <person name="Zwiers L.-H."/>
            <person name="Turgeon B."/>
            <person name="Goodwin S."/>
            <person name="Spatafora J."/>
            <person name="Crous P."/>
            <person name="Grigoriev I."/>
        </authorList>
    </citation>
    <scope>NUCLEOTIDE SEQUENCE</scope>
    <source>
        <strain evidence="9">CBS 161.51</strain>
    </source>
</reference>
<feature type="domain" description="Telomere-associated protein Rif1 N-terminal" evidence="8">
    <location>
        <begin position="154"/>
        <end position="523"/>
    </location>
</feature>
<sequence length="1754" mass="195236">MVFSKLDSLSVRPPTPPKDQEDAGADETLQFLDDPFGEKPIPPRVTTANTLLSTPEQSPSSDLSIPSSAASTRKRVNFELQTCPIAGNKTIAHSWTPTRSSPLRPLPQTRVSKPLKSILKPSDGTPTPPPADDAAAAHKFKTFAEMLESIVKLLASSERSARLDAYHSLQRTMQAYDKMPDDQALKHKMSLLTQFIRRDVQAPSPTGTGLDSQLIIQALKLLMALFRITDLISAMDDDFCSFIVERVIHAASDSSMPKSITNAYLAVIMQQSFRPKIMTTTRVERILDALDTVHERITGFSVQAYRVRIYRKMIQQRPDVMIRHTERWFKHTLKALVSVQKDINLSALDTAVSAAKSIGHDRHVAKSVLSVLNRVRNDGETFARVLTQELDRMLGGDNAALVPQIWAAITCLLKDSLDAQNFSALKEWLELFQKCLASGKDVVRLNTNAAFCFLLYAFNLSPSTPEGWTKMFLNIPLQQLQRRISMKKPEREAITCGYVTLLYYALRPTASFEQLDRYWTEFVAAFWKPLIQSSSNQQAFAACRIVSALLNGSRKPWNEYRALDLRPQYMTQRGELPLVDPRWVRKSLVLVLQFVDTLLDATLWTENKELEDEPVRTMWLAVLDSLVEASSKEVMASSETKDAMAHIINLLRRTWDRHTAKLAIPQQKEDLWADKFCFLIGTVVQKLGAFQFAEKSLTRNDANEFEVASTPSHRSRQQGSRISPLLYLVDLLVNQSEGKLADSVRLRAIKLIIEPCFNVQNTRLSKLELLRDCAATVDGSLKAPIALNFWAQVATLLNSTLQKQTASSDEHVSRSFGKEYELVVGILGLGSPYFLNQAQGHQVLTTFVDTVRREVGEGALIPAAIERISECVLKRTPDEDKASCSTYTSILLRNLPKQMSRKALDQGRQKLWPSSSAPGRNSDFDPYIHLYEAVVSVGTAVYRDLNGEYVERAKGFLAALGNSIHNCSTSHLAVYLRKTQNLIRLWVEDSEGKMQSKEQSLKSLHREVVSLWQEINTAVGRLPHKDSQLLLHLESLFTAGFSSRRRSIVNISITAWNATFGNEDTLRYPSRLEQALRRLGSTVEITLPSLEIQAEDDDNGLSFYDSDTSVEDAKVSFKSPRVKQSPFKISKSKRKSTSRSPAVPSPASRRVSTRQTPKARLRHDNSQIEFEPIVSSPANPFNQESQILTKRQREVLGRQKLTTGLFANMGAISPRPEEAPFPRELHSDALDVDDLPNHASRMTPLKAIAAMGPMDAYLGSSPTPHARKSEQDFVSDNTSAVTPTATRIIQFAANDDLGSSPPRFQKDTNSNVEQTDNDVRVGFSFEYRQPESSHSSSVDEGTTINEQALFEAVAAKSDLDVDSDLPEDTIMSGLPSSAIDLQLIAQIDADMHAPKPEPTREEAQESNAEFVDTASHPQPSIIDHDDAGSDTEVEDSQTPTRATTAAIPHQEPEADTISPSRVGDSFSRTSPDTGTPKAQNLRRSSRHSQESPAQPSNRSKRKQTPAKIDGRTRKAREAAAQVKLTQSQQPSQPDDDGMLDNTTVASPRIQGKAQTRKRKSMSNVESRVMVPETSRKLGVRRSQSLLSLVENAQDVLVEDTPAPKRARQSTGQDASDAKKTTPGSQTKRLSHVQIMLKRTPLDGLSVRGSPDVLSAEREKVAVPTVTKATPEQETELQLQAPTSLDTPTRSFTERVILTPRSIINQLKNLKDYLFSKPQFVLGRDEEREIDDALFDIRRQVHAAGLRGEGNKGGE</sequence>
<dbReference type="OrthoDB" id="5399929at2759"/>
<keyword evidence="5" id="KW-0539">Nucleus</keyword>
<dbReference type="PANTHER" id="PTHR22928:SF3">
    <property type="entry name" value="TELOMERE-ASSOCIATED PROTEIN RIF1"/>
    <property type="match status" value="1"/>
</dbReference>
<feature type="compositionally biased region" description="Low complexity" evidence="7">
    <location>
        <begin position="58"/>
        <end position="69"/>
    </location>
</feature>
<feature type="compositionally biased region" description="Basic and acidic residues" evidence="7">
    <location>
        <begin position="1508"/>
        <end position="1517"/>
    </location>
</feature>
<proteinExistence type="predicted"/>
<feature type="region of interest" description="Disordered" evidence="7">
    <location>
        <begin position="1124"/>
        <end position="1162"/>
    </location>
</feature>
<evidence type="ECO:0000256" key="2">
    <source>
        <dbReference type="ARBA" id="ARBA00004574"/>
    </source>
</evidence>
<feature type="compositionally biased region" description="Low complexity" evidence="7">
    <location>
        <begin position="1138"/>
        <end position="1150"/>
    </location>
</feature>
<dbReference type="PANTHER" id="PTHR22928">
    <property type="entry name" value="TELOMERE-ASSOCIATED PROTEIN RIF1"/>
    <property type="match status" value="1"/>
</dbReference>
<evidence type="ECO:0000259" key="8">
    <source>
        <dbReference type="Pfam" id="PF12231"/>
    </source>
</evidence>
<evidence type="ECO:0000256" key="6">
    <source>
        <dbReference type="ARBA" id="ARBA00023306"/>
    </source>
</evidence>
<dbReference type="Proteomes" id="UP000800038">
    <property type="component" value="Unassembled WGS sequence"/>
</dbReference>
<evidence type="ECO:0000256" key="1">
    <source>
        <dbReference type="ARBA" id="ARBA00004123"/>
    </source>
</evidence>
<comment type="subcellular location">
    <subcellularLocation>
        <location evidence="2">Chromosome</location>
        <location evidence="2">Telomere</location>
    </subcellularLocation>
    <subcellularLocation>
        <location evidence="1">Nucleus</location>
    </subcellularLocation>
</comment>
<dbReference type="InterPro" id="IPR016024">
    <property type="entry name" value="ARM-type_fold"/>
</dbReference>
<evidence type="ECO:0000313" key="10">
    <source>
        <dbReference type="Proteomes" id="UP000800038"/>
    </source>
</evidence>
<dbReference type="Pfam" id="PF12231">
    <property type="entry name" value="Rif1_N"/>
    <property type="match status" value="1"/>
</dbReference>
<feature type="compositionally biased region" description="Polar residues" evidence="7">
    <location>
        <begin position="1466"/>
        <end position="1482"/>
    </location>
</feature>
<feature type="region of interest" description="Disordered" evidence="7">
    <location>
        <begin position="1596"/>
        <end position="1628"/>
    </location>
</feature>
<keyword evidence="6" id="KW-0131">Cell cycle</keyword>